<protein>
    <submittedName>
        <fullName evidence="1">Uncharacterized protein</fullName>
    </submittedName>
</protein>
<evidence type="ECO:0000313" key="1">
    <source>
        <dbReference type="EMBL" id="CAB4142452.1"/>
    </source>
</evidence>
<accession>A0A6J5M8F5</accession>
<dbReference type="EMBL" id="LR796415">
    <property type="protein sequence ID" value="CAB4142452.1"/>
    <property type="molecule type" value="Genomic_DNA"/>
</dbReference>
<organism evidence="1">
    <name type="scientific">uncultured Caudovirales phage</name>
    <dbReference type="NCBI Taxonomy" id="2100421"/>
    <lineage>
        <taxon>Viruses</taxon>
        <taxon>Duplodnaviria</taxon>
        <taxon>Heunggongvirae</taxon>
        <taxon>Uroviricota</taxon>
        <taxon>Caudoviricetes</taxon>
        <taxon>Peduoviridae</taxon>
        <taxon>Maltschvirus</taxon>
        <taxon>Maltschvirus maltsch</taxon>
    </lineage>
</organism>
<gene>
    <name evidence="1" type="ORF">UFOVP434_11</name>
</gene>
<proteinExistence type="predicted"/>
<name>A0A6J5M8F5_9CAUD</name>
<sequence length="320" mass="35714">MTPFKKSSTSETANVLPAPEKQKNVLRAPAASWRVIDPEEEEFIPTVNIGFMGLPGTGKTKFLADLIEAGAKIFTINTDPGMVGEETILAQCIKNGTKDKFTKNFRGIRLSTYDLVNEFFENPLKFYPKLYDYAPDFLVWEGFANWQQTKLSEKVSELYVEEVEQSKSNSKVISETRSEGFKYETQDWGKIRNGTVNGIEDFLMMKNAVTGKLFHHILTMHEAVETISVKTEGGLAKSEEKASGRPAVQGAGKNFLGGGFSLILRTVRDGDKFFYENSTKTLGLTKNRGIDLPSGKFPAEPMKIVEAIEKSYGITLFERS</sequence>
<reference evidence="1" key="1">
    <citation type="submission" date="2020-04" db="EMBL/GenBank/DDBJ databases">
        <authorList>
            <person name="Chiriac C."/>
            <person name="Salcher M."/>
            <person name="Ghai R."/>
            <person name="Kavagutti S V."/>
        </authorList>
    </citation>
    <scope>NUCLEOTIDE SEQUENCE</scope>
</reference>